<dbReference type="Pfam" id="PF06612">
    <property type="entry name" value="DUF1146"/>
    <property type="match status" value="1"/>
</dbReference>
<keyword evidence="1" id="KW-0812">Transmembrane</keyword>
<keyword evidence="1" id="KW-0472">Membrane</keyword>
<dbReference type="Proteomes" id="UP000238956">
    <property type="component" value="Chromosome"/>
</dbReference>
<gene>
    <name evidence="2" type="ORF">C0J00_06580</name>
</gene>
<dbReference type="GeneID" id="98393572"/>
<evidence type="ECO:0008006" key="4">
    <source>
        <dbReference type="Google" id="ProtNLM"/>
    </source>
</evidence>
<reference evidence="2 3" key="2">
    <citation type="submission" date="2018-02" db="EMBL/GenBank/DDBJ databases">
        <title>Whole genome sequencing analysis of Streptococcus pluranimalium isolated from cattle infected mastitis in China.</title>
        <authorList>
            <person name="Zhang J.-R."/>
            <person name="Hu G.-Z."/>
        </authorList>
    </citation>
    <scope>NUCLEOTIDE SEQUENCE [LARGE SCALE GENOMIC DNA]</scope>
    <source>
        <strain evidence="2 3">TH11417</strain>
    </source>
</reference>
<accession>A0A2L0D4Q9</accession>
<dbReference type="OrthoDB" id="2224563at2"/>
<feature type="transmembrane region" description="Helical" evidence="1">
    <location>
        <begin position="7"/>
        <end position="24"/>
    </location>
</feature>
<evidence type="ECO:0000313" key="3">
    <source>
        <dbReference type="Proteomes" id="UP000238956"/>
    </source>
</evidence>
<keyword evidence="1" id="KW-1133">Transmembrane helix</keyword>
<feature type="transmembrane region" description="Helical" evidence="1">
    <location>
        <begin position="44"/>
        <end position="64"/>
    </location>
</feature>
<protein>
    <recommendedName>
        <fullName evidence="4">DUF1146 domain-containing protein</fullName>
    </recommendedName>
</protein>
<dbReference type="InterPro" id="IPR009526">
    <property type="entry name" value="DUF1146"/>
</dbReference>
<dbReference type="KEGG" id="splr:C0J00_06580"/>
<sequence>MQVVMETLALFSHLIFIGIFFHLLTHLVDWSKILKINQDNTPQVRLFVVLLSVVLGYLASRFVLEIISLSQSFATLLN</sequence>
<dbReference type="AlphaFoldDB" id="A0A2L0D4Q9"/>
<reference evidence="2 3" key="1">
    <citation type="submission" date="2017-12" db="EMBL/GenBank/DDBJ databases">
        <authorList>
            <person name="Hurst M.R.H."/>
        </authorList>
    </citation>
    <scope>NUCLEOTIDE SEQUENCE [LARGE SCALE GENOMIC DNA]</scope>
    <source>
        <strain evidence="2 3">TH11417</strain>
    </source>
</reference>
<dbReference type="EMBL" id="CP025536">
    <property type="protein sequence ID" value="AUW96796.1"/>
    <property type="molecule type" value="Genomic_DNA"/>
</dbReference>
<evidence type="ECO:0000313" key="2">
    <source>
        <dbReference type="EMBL" id="AUW96796.1"/>
    </source>
</evidence>
<keyword evidence="3" id="KW-1185">Reference proteome</keyword>
<evidence type="ECO:0000256" key="1">
    <source>
        <dbReference type="SAM" id="Phobius"/>
    </source>
</evidence>
<proteinExistence type="predicted"/>
<dbReference type="RefSeq" id="WP_104968119.1">
    <property type="nucleotide sequence ID" value="NZ_CP025536.1"/>
</dbReference>
<organism evidence="2 3">
    <name type="scientific">Streptococcus pluranimalium</name>
    <dbReference type="NCBI Taxonomy" id="82348"/>
    <lineage>
        <taxon>Bacteria</taxon>
        <taxon>Bacillati</taxon>
        <taxon>Bacillota</taxon>
        <taxon>Bacilli</taxon>
        <taxon>Lactobacillales</taxon>
        <taxon>Streptococcaceae</taxon>
        <taxon>Streptococcus</taxon>
    </lineage>
</organism>
<dbReference type="NCBIfam" id="TIGR02327">
    <property type="entry name" value="int_mem_ywzB"/>
    <property type="match status" value="1"/>
</dbReference>
<name>A0A2L0D4Q9_9STRE</name>